<protein>
    <submittedName>
        <fullName evidence="3">Uncharacterized protein</fullName>
    </submittedName>
</protein>
<organism evidence="3 4">
    <name type="scientific">Ameca splendens</name>
    <dbReference type="NCBI Taxonomy" id="208324"/>
    <lineage>
        <taxon>Eukaryota</taxon>
        <taxon>Metazoa</taxon>
        <taxon>Chordata</taxon>
        <taxon>Craniata</taxon>
        <taxon>Vertebrata</taxon>
        <taxon>Euteleostomi</taxon>
        <taxon>Actinopterygii</taxon>
        <taxon>Neopterygii</taxon>
        <taxon>Teleostei</taxon>
        <taxon>Neoteleostei</taxon>
        <taxon>Acanthomorphata</taxon>
        <taxon>Ovalentaria</taxon>
        <taxon>Atherinomorphae</taxon>
        <taxon>Cyprinodontiformes</taxon>
        <taxon>Goodeidae</taxon>
        <taxon>Ameca</taxon>
    </lineage>
</organism>
<name>A0ABV0XG07_9TELE</name>
<keyword evidence="2" id="KW-1133">Transmembrane helix</keyword>
<comment type="caution">
    <text evidence="3">The sequence shown here is derived from an EMBL/GenBank/DDBJ whole genome shotgun (WGS) entry which is preliminary data.</text>
</comment>
<evidence type="ECO:0000256" key="1">
    <source>
        <dbReference type="SAM" id="MobiDB-lite"/>
    </source>
</evidence>
<dbReference type="Proteomes" id="UP001469553">
    <property type="component" value="Unassembled WGS sequence"/>
</dbReference>
<evidence type="ECO:0000313" key="3">
    <source>
        <dbReference type="EMBL" id="MEQ2280394.1"/>
    </source>
</evidence>
<sequence>MFLPLLGEGSPSLNESGRSGHGKQLCSANVSYPHKTICALCEHSRRTADTHSPFMLVWFEQKAYNKQGRRFILWADVFIFSLVVRNQSVLVALGKRKRK</sequence>
<keyword evidence="2" id="KW-0812">Transmembrane</keyword>
<keyword evidence="4" id="KW-1185">Reference proteome</keyword>
<reference evidence="3 4" key="1">
    <citation type="submission" date="2021-06" db="EMBL/GenBank/DDBJ databases">
        <authorList>
            <person name="Palmer J.M."/>
        </authorList>
    </citation>
    <scope>NUCLEOTIDE SEQUENCE [LARGE SCALE GENOMIC DNA]</scope>
    <source>
        <strain evidence="3 4">AS_MEX2019</strain>
        <tissue evidence="3">Muscle</tissue>
    </source>
</reference>
<feature type="region of interest" description="Disordered" evidence="1">
    <location>
        <begin position="1"/>
        <end position="23"/>
    </location>
</feature>
<keyword evidence="2" id="KW-0472">Membrane</keyword>
<evidence type="ECO:0000256" key="2">
    <source>
        <dbReference type="SAM" id="Phobius"/>
    </source>
</evidence>
<gene>
    <name evidence="3" type="ORF">AMECASPLE_019348</name>
</gene>
<feature type="transmembrane region" description="Helical" evidence="2">
    <location>
        <begin position="71"/>
        <end position="93"/>
    </location>
</feature>
<proteinExistence type="predicted"/>
<evidence type="ECO:0000313" key="4">
    <source>
        <dbReference type="Proteomes" id="UP001469553"/>
    </source>
</evidence>
<accession>A0ABV0XG07</accession>
<dbReference type="EMBL" id="JAHRIP010001556">
    <property type="protein sequence ID" value="MEQ2280394.1"/>
    <property type="molecule type" value="Genomic_DNA"/>
</dbReference>